<dbReference type="Proteomes" id="UP001215598">
    <property type="component" value="Unassembled WGS sequence"/>
</dbReference>
<accession>A0AAD7K7B2</accession>
<proteinExistence type="predicted"/>
<sequence>MDVALTVRPSPFIRRPNETLPSFQGQQLTAHTNLLLCSLIPNPALIELNVVQFISMGVNMSARRQPSMSQSLLTQASTRSILIQITILDLFFDHRFNSFNHVSSFNSPQHRNYPGLDQWFPIHSPVDLYSKYRNSNSFNLREPLDLASGISGICSMSGFSSHFESRKVSIIVGAL</sequence>
<evidence type="ECO:0000313" key="2">
    <source>
        <dbReference type="Proteomes" id="UP001215598"/>
    </source>
</evidence>
<organism evidence="1 2">
    <name type="scientific">Mycena metata</name>
    <dbReference type="NCBI Taxonomy" id="1033252"/>
    <lineage>
        <taxon>Eukaryota</taxon>
        <taxon>Fungi</taxon>
        <taxon>Dikarya</taxon>
        <taxon>Basidiomycota</taxon>
        <taxon>Agaricomycotina</taxon>
        <taxon>Agaricomycetes</taxon>
        <taxon>Agaricomycetidae</taxon>
        <taxon>Agaricales</taxon>
        <taxon>Marasmiineae</taxon>
        <taxon>Mycenaceae</taxon>
        <taxon>Mycena</taxon>
    </lineage>
</organism>
<dbReference type="EMBL" id="JARKIB010000005">
    <property type="protein sequence ID" value="KAJ7779857.1"/>
    <property type="molecule type" value="Genomic_DNA"/>
</dbReference>
<protein>
    <submittedName>
        <fullName evidence="1">Uncharacterized protein</fullName>
    </submittedName>
</protein>
<comment type="caution">
    <text evidence="1">The sequence shown here is derived from an EMBL/GenBank/DDBJ whole genome shotgun (WGS) entry which is preliminary data.</text>
</comment>
<gene>
    <name evidence="1" type="ORF">B0H16DRAFT_1448292</name>
</gene>
<reference evidence="1" key="1">
    <citation type="submission" date="2023-03" db="EMBL/GenBank/DDBJ databases">
        <title>Massive genome expansion in bonnet fungi (Mycena s.s.) driven by repeated elements and novel gene families across ecological guilds.</title>
        <authorList>
            <consortium name="Lawrence Berkeley National Laboratory"/>
            <person name="Harder C.B."/>
            <person name="Miyauchi S."/>
            <person name="Viragh M."/>
            <person name="Kuo A."/>
            <person name="Thoen E."/>
            <person name="Andreopoulos B."/>
            <person name="Lu D."/>
            <person name="Skrede I."/>
            <person name="Drula E."/>
            <person name="Henrissat B."/>
            <person name="Morin E."/>
            <person name="Kohler A."/>
            <person name="Barry K."/>
            <person name="LaButti K."/>
            <person name="Morin E."/>
            <person name="Salamov A."/>
            <person name="Lipzen A."/>
            <person name="Mereny Z."/>
            <person name="Hegedus B."/>
            <person name="Baldrian P."/>
            <person name="Stursova M."/>
            <person name="Weitz H."/>
            <person name="Taylor A."/>
            <person name="Grigoriev I.V."/>
            <person name="Nagy L.G."/>
            <person name="Martin F."/>
            <person name="Kauserud H."/>
        </authorList>
    </citation>
    <scope>NUCLEOTIDE SEQUENCE</scope>
    <source>
        <strain evidence="1">CBHHK182m</strain>
    </source>
</reference>
<name>A0AAD7K7B2_9AGAR</name>
<dbReference type="AlphaFoldDB" id="A0AAD7K7B2"/>
<evidence type="ECO:0000313" key="1">
    <source>
        <dbReference type="EMBL" id="KAJ7779857.1"/>
    </source>
</evidence>
<keyword evidence="2" id="KW-1185">Reference proteome</keyword>